<protein>
    <recommendedName>
        <fullName evidence="3 14">UDP-N-acetylmuramate--L-alanine ligase</fullName>
        <ecNumber evidence="3 14">6.3.2.8</ecNumber>
    </recommendedName>
    <alternativeName>
        <fullName evidence="14">UDP-N-acetylmuramoyl-L-alanine synthetase</fullName>
    </alternativeName>
</protein>
<evidence type="ECO:0000256" key="5">
    <source>
        <dbReference type="ARBA" id="ARBA00022598"/>
    </source>
</evidence>
<dbReference type="Gene3D" id="3.90.190.20">
    <property type="entry name" value="Mur ligase, C-terminal domain"/>
    <property type="match status" value="1"/>
</dbReference>
<evidence type="ECO:0000256" key="1">
    <source>
        <dbReference type="ARBA" id="ARBA00004496"/>
    </source>
</evidence>
<comment type="catalytic activity">
    <reaction evidence="13 14">
        <text>UDP-N-acetyl-alpha-D-muramate + L-alanine + ATP = UDP-N-acetyl-alpha-D-muramoyl-L-alanine + ADP + phosphate + H(+)</text>
        <dbReference type="Rhea" id="RHEA:23372"/>
        <dbReference type="ChEBI" id="CHEBI:15378"/>
        <dbReference type="ChEBI" id="CHEBI:30616"/>
        <dbReference type="ChEBI" id="CHEBI:43474"/>
        <dbReference type="ChEBI" id="CHEBI:57972"/>
        <dbReference type="ChEBI" id="CHEBI:70757"/>
        <dbReference type="ChEBI" id="CHEBI:83898"/>
        <dbReference type="ChEBI" id="CHEBI:456216"/>
        <dbReference type="EC" id="6.3.2.8"/>
    </reaction>
</comment>
<dbReference type="EC" id="6.3.2.8" evidence="3 14"/>
<evidence type="ECO:0000256" key="8">
    <source>
        <dbReference type="ARBA" id="ARBA00022840"/>
    </source>
</evidence>
<evidence type="ECO:0000256" key="9">
    <source>
        <dbReference type="ARBA" id="ARBA00022960"/>
    </source>
</evidence>
<keyword evidence="7 14" id="KW-0547">Nucleotide-binding</keyword>
<dbReference type="InterPro" id="IPR005758">
    <property type="entry name" value="UDP-N-AcMur_Ala_ligase_MurC"/>
</dbReference>
<dbReference type="GO" id="GO:0008763">
    <property type="term" value="F:UDP-N-acetylmuramate-L-alanine ligase activity"/>
    <property type="evidence" value="ECO:0007669"/>
    <property type="project" value="UniProtKB-UniRule"/>
</dbReference>
<sequence>MEINIHKAKKIHLVGIKGVGMTALAQMLKALDKNISGSDKEEVFFTDNILKRFKIKVFKGFYVKNIDTDTDLIISSAAYIRKKGNTFLGSGPGTKIINYAISKNIPVLSYPEAISQLFNKSFGIAVAGTHGKSTTSAMAAVMLEHCRKDPRAIIGTKVLNWQANARVSQASLQRTPFVLEADEYRDAFLNYYPHVILLTNIEWDHPDYFSNNAIYKKSFLKFLKNLDKRGSLIYCADDPGATEIAEKNQNVPMLSYGFSLESRLRIISEKGSSKGTNFSLVLNNENIGYFNIKLFGKHNVLNATAVVALGIILGLPVKNVRKGLAAFKGTARRLEVISYRPNIIVDDYAHHPTEISATISAVKKAWPDKNIAVLFQPHTFSRTRALFGGFVSALKNADRSFILETYGSARERAVKNKTAKKLAKKLNSLYFNNISTAQKKLPKVLGDKDVLITMGAGDVWRVGEILKKQKFQKR</sequence>
<dbReference type="InterPro" id="IPR036565">
    <property type="entry name" value="Mur-like_cat_sf"/>
</dbReference>
<keyword evidence="12 14" id="KW-0961">Cell wall biogenesis/degradation</keyword>
<dbReference type="InterPro" id="IPR004101">
    <property type="entry name" value="Mur_ligase_C"/>
</dbReference>
<keyword evidence="6 14" id="KW-0132">Cell division</keyword>
<feature type="domain" description="Mur ligase central" evidence="17">
    <location>
        <begin position="126"/>
        <end position="309"/>
    </location>
</feature>
<dbReference type="Pfam" id="PF02875">
    <property type="entry name" value="Mur_ligase_C"/>
    <property type="match status" value="1"/>
</dbReference>
<name>A0A1G2PVX6_9BACT</name>
<dbReference type="Pfam" id="PF01225">
    <property type="entry name" value="Mur_ligase"/>
    <property type="match status" value="1"/>
</dbReference>
<evidence type="ECO:0000256" key="3">
    <source>
        <dbReference type="ARBA" id="ARBA00012211"/>
    </source>
</evidence>
<comment type="pathway">
    <text evidence="2 14">Cell wall biogenesis; peptidoglycan biosynthesis.</text>
</comment>
<evidence type="ECO:0000256" key="7">
    <source>
        <dbReference type="ARBA" id="ARBA00022741"/>
    </source>
</evidence>
<dbReference type="InterPro" id="IPR050061">
    <property type="entry name" value="MurCDEF_pg_biosynth"/>
</dbReference>
<dbReference type="GO" id="GO:0005524">
    <property type="term" value="F:ATP binding"/>
    <property type="evidence" value="ECO:0007669"/>
    <property type="project" value="UniProtKB-UniRule"/>
</dbReference>
<organism evidence="18 19">
    <name type="scientific">Candidatus Terrybacteria bacterium RIFCSPLOWO2_01_FULL_40_23</name>
    <dbReference type="NCBI Taxonomy" id="1802366"/>
    <lineage>
        <taxon>Bacteria</taxon>
        <taxon>Candidatus Terryibacteriota</taxon>
    </lineage>
</organism>
<dbReference type="SUPFAM" id="SSF53244">
    <property type="entry name" value="MurD-like peptide ligases, peptide-binding domain"/>
    <property type="match status" value="1"/>
</dbReference>
<evidence type="ECO:0000256" key="2">
    <source>
        <dbReference type="ARBA" id="ARBA00004752"/>
    </source>
</evidence>
<dbReference type="SUPFAM" id="SSF51984">
    <property type="entry name" value="MurCD N-terminal domain"/>
    <property type="match status" value="1"/>
</dbReference>
<dbReference type="UniPathway" id="UPA00219"/>
<dbReference type="Gene3D" id="3.40.50.720">
    <property type="entry name" value="NAD(P)-binding Rossmann-like Domain"/>
    <property type="match status" value="1"/>
</dbReference>
<evidence type="ECO:0000256" key="11">
    <source>
        <dbReference type="ARBA" id="ARBA00023306"/>
    </source>
</evidence>
<keyword evidence="11 14" id="KW-0131">Cell cycle</keyword>
<dbReference type="InterPro" id="IPR000713">
    <property type="entry name" value="Mur_ligase_N"/>
</dbReference>
<feature type="domain" description="Mur ligase C-terminal" evidence="16">
    <location>
        <begin position="332"/>
        <end position="457"/>
    </location>
</feature>
<keyword evidence="10 14" id="KW-0573">Peptidoglycan synthesis</keyword>
<evidence type="ECO:0000256" key="6">
    <source>
        <dbReference type="ARBA" id="ARBA00022618"/>
    </source>
</evidence>
<dbReference type="GO" id="GO:0008360">
    <property type="term" value="P:regulation of cell shape"/>
    <property type="evidence" value="ECO:0007669"/>
    <property type="project" value="UniProtKB-KW"/>
</dbReference>
<proteinExistence type="inferred from homology"/>
<comment type="subcellular location">
    <subcellularLocation>
        <location evidence="1 14">Cytoplasm</location>
    </subcellularLocation>
</comment>
<reference evidence="18 19" key="1">
    <citation type="journal article" date="2016" name="Nat. Commun.">
        <title>Thousands of microbial genomes shed light on interconnected biogeochemical processes in an aquifer system.</title>
        <authorList>
            <person name="Anantharaman K."/>
            <person name="Brown C.T."/>
            <person name="Hug L.A."/>
            <person name="Sharon I."/>
            <person name="Castelle C.J."/>
            <person name="Probst A.J."/>
            <person name="Thomas B.C."/>
            <person name="Singh A."/>
            <person name="Wilkins M.J."/>
            <person name="Karaoz U."/>
            <person name="Brodie E.L."/>
            <person name="Williams K.H."/>
            <person name="Hubbard S.S."/>
            <person name="Banfield J.F."/>
        </authorList>
    </citation>
    <scope>NUCLEOTIDE SEQUENCE [LARGE SCALE GENOMIC DNA]</scope>
</reference>
<comment type="function">
    <text evidence="14">Cell wall formation.</text>
</comment>
<accession>A0A1G2PVX6</accession>
<dbReference type="PANTHER" id="PTHR43445:SF3">
    <property type="entry name" value="UDP-N-ACETYLMURAMATE--L-ALANINE LIGASE"/>
    <property type="match status" value="1"/>
</dbReference>
<dbReference type="NCBIfam" id="TIGR01082">
    <property type="entry name" value="murC"/>
    <property type="match status" value="1"/>
</dbReference>
<feature type="domain" description="Mur ligase N-terminal catalytic" evidence="15">
    <location>
        <begin position="10"/>
        <end position="119"/>
    </location>
</feature>
<evidence type="ECO:0000256" key="12">
    <source>
        <dbReference type="ARBA" id="ARBA00023316"/>
    </source>
</evidence>
<dbReference type="Proteomes" id="UP000176951">
    <property type="component" value="Unassembled WGS sequence"/>
</dbReference>
<keyword evidence="9 14" id="KW-0133">Cell shape</keyword>
<evidence type="ECO:0000313" key="18">
    <source>
        <dbReference type="EMBL" id="OHA51919.1"/>
    </source>
</evidence>
<keyword evidence="5 14" id="KW-0436">Ligase</keyword>
<dbReference type="SUPFAM" id="SSF53623">
    <property type="entry name" value="MurD-like peptide ligases, catalytic domain"/>
    <property type="match status" value="1"/>
</dbReference>
<evidence type="ECO:0000259" key="15">
    <source>
        <dbReference type="Pfam" id="PF01225"/>
    </source>
</evidence>
<dbReference type="PANTHER" id="PTHR43445">
    <property type="entry name" value="UDP-N-ACETYLMURAMATE--L-ALANINE LIGASE-RELATED"/>
    <property type="match status" value="1"/>
</dbReference>
<keyword evidence="8 14" id="KW-0067">ATP-binding</keyword>
<evidence type="ECO:0000256" key="14">
    <source>
        <dbReference type="HAMAP-Rule" id="MF_00046"/>
    </source>
</evidence>
<dbReference type="HAMAP" id="MF_00046">
    <property type="entry name" value="MurC"/>
    <property type="match status" value="1"/>
</dbReference>
<dbReference type="AlphaFoldDB" id="A0A1G2PVX6"/>
<dbReference type="GO" id="GO:0005737">
    <property type="term" value="C:cytoplasm"/>
    <property type="evidence" value="ECO:0007669"/>
    <property type="project" value="UniProtKB-SubCell"/>
</dbReference>
<dbReference type="InterPro" id="IPR036615">
    <property type="entry name" value="Mur_ligase_C_dom_sf"/>
</dbReference>
<feature type="binding site" evidence="14">
    <location>
        <begin position="128"/>
        <end position="134"/>
    </location>
    <ligand>
        <name>ATP</name>
        <dbReference type="ChEBI" id="CHEBI:30616"/>
    </ligand>
</feature>
<dbReference type="GO" id="GO:0009252">
    <property type="term" value="P:peptidoglycan biosynthetic process"/>
    <property type="evidence" value="ECO:0007669"/>
    <property type="project" value="UniProtKB-UniRule"/>
</dbReference>
<dbReference type="Gene3D" id="3.40.1190.10">
    <property type="entry name" value="Mur-like, catalytic domain"/>
    <property type="match status" value="1"/>
</dbReference>
<comment type="similarity">
    <text evidence="14">Belongs to the MurCDEF family.</text>
</comment>
<comment type="caution">
    <text evidence="18">The sequence shown here is derived from an EMBL/GenBank/DDBJ whole genome shotgun (WGS) entry which is preliminary data.</text>
</comment>
<evidence type="ECO:0000256" key="13">
    <source>
        <dbReference type="ARBA" id="ARBA00047833"/>
    </source>
</evidence>
<keyword evidence="4 14" id="KW-0963">Cytoplasm</keyword>
<dbReference type="InterPro" id="IPR013221">
    <property type="entry name" value="Mur_ligase_cen"/>
</dbReference>
<evidence type="ECO:0000259" key="17">
    <source>
        <dbReference type="Pfam" id="PF08245"/>
    </source>
</evidence>
<dbReference type="Pfam" id="PF08245">
    <property type="entry name" value="Mur_ligase_M"/>
    <property type="match status" value="1"/>
</dbReference>
<evidence type="ECO:0000256" key="10">
    <source>
        <dbReference type="ARBA" id="ARBA00022984"/>
    </source>
</evidence>
<dbReference type="EMBL" id="MHSW01000016">
    <property type="protein sequence ID" value="OHA51919.1"/>
    <property type="molecule type" value="Genomic_DNA"/>
</dbReference>
<dbReference type="GO" id="GO:0071555">
    <property type="term" value="P:cell wall organization"/>
    <property type="evidence" value="ECO:0007669"/>
    <property type="project" value="UniProtKB-KW"/>
</dbReference>
<gene>
    <name evidence="14" type="primary">murC</name>
    <name evidence="18" type="ORF">A3A97_01840</name>
</gene>
<evidence type="ECO:0000313" key="19">
    <source>
        <dbReference type="Proteomes" id="UP000176951"/>
    </source>
</evidence>
<evidence type="ECO:0000256" key="4">
    <source>
        <dbReference type="ARBA" id="ARBA00022490"/>
    </source>
</evidence>
<evidence type="ECO:0000259" key="16">
    <source>
        <dbReference type="Pfam" id="PF02875"/>
    </source>
</evidence>
<dbReference type="GO" id="GO:0051301">
    <property type="term" value="P:cell division"/>
    <property type="evidence" value="ECO:0007669"/>
    <property type="project" value="UniProtKB-KW"/>
</dbReference>